<keyword evidence="2" id="KW-1185">Reference proteome</keyword>
<dbReference type="EMBL" id="BAABEZ010000024">
    <property type="protein sequence ID" value="GAA4459177.1"/>
    <property type="molecule type" value="Genomic_DNA"/>
</dbReference>
<sequence>MFGIICLITCNVFAVSAQEQPHLGCKDAVIAAQSAELKSSLVQQGFELQNDAMIGISASDGFPVVTRMQGGEFYQIVFIGNTRARKMRLSLYDPQMKLQVAKEQRPLQQTSNVINFSFTPPSDGNYRIELEQHMKSSMFRHAGESCGSISIFRLKKEKKTGK</sequence>
<name>A0ABP8N266_9BACT</name>
<protein>
    <submittedName>
        <fullName evidence="1">Uncharacterized protein</fullName>
    </submittedName>
</protein>
<dbReference type="Proteomes" id="UP001501410">
    <property type="component" value="Unassembled WGS sequence"/>
</dbReference>
<proteinExistence type="predicted"/>
<reference evidence="2" key="1">
    <citation type="journal article" date="2019" name="Int. J. Syst. Evol. Microbiol.">
        <title>The Global Catalogue of Microorganisms (GCM) 10K type strain sequencing project: providing services to taxonomists for standard genome sequencing and annotation.</title>
        <authorList>
            <consortium name="The Broad Institute Genomics Platform"/>
            <consortium name="The Broad Institute Genome Sequencing Center for Infectious Disease"/>
            <person name="Wu L."/>
            <person name="Ma J."/>
        </authorList>
    </citation>
    <scope>NUCLEOTIDE SEQUENCE [LARGE SCALE GENOMIC DNA]</scope>
    <source>
        <strain evidence="2">JCM 31921</strain>
    </source>
</reference>
<comment type="caution">
    <text evidence="1">The sequence shown here is derived from an EMBL/GenBank/DDBJ whole genome shotgun (WGS) entry which is preliminary data.</text>
</comment>
<organism evidence="1 2">
    <name type="scientific">Rurimicrobium arvi</name>
    <dbReference type="NCBI Taxonomy" id="2049916"/>
    <lineage>
        <taxon>Bacteria</taxon>
        <taxon>Pseudomonadati</taxon>
        <taxon>Bacteroidota</taxon>
        <taxon>Chitinophagia</taxon>
        <taxon>Chitinophagales</taxon>
        <taxon>Chitinophagaceae</taxon>
        <taxon>Rurimicrobium</taxon>
    </lineage>
</organism>
<evidence type="ECO:0000313" key="1">
    <source>
        <dbReference type="EMBL" id="GAA4459177.1"/>
    </source>
</evidence>
<evidence type="ECO:0000313" key="2">
    <source>
        <dbReference type="Proteomes" id="UP001501410"/>
    </source>
</evidence>
<gene>
    <name evidence="1" type="ORF">GCM10023092_28650</name>
</gene>
<accession>A0ABP8N266</accession>